<evidence type="ECO:0000313" key="1">
    <source>
        <dbReference type="EMBL" id="GKV43344.1"/>
    </source>
</evidence>
<dbReference type="Proteomes" id="UP001054252">
    <property type="component" value="Unassembled WGS sequence"/>
</dbReference>
<comment type="caution">
    <text evidence="1">The sequence shown here is derived from an EMBL/GenBank/DDBJ whole genome shotgun (WGS) entry which is preliminary data.</text>
</comment>
<feature type="non-terminal residue" evidence="1">
    <location>
        <position position="1"/>
    </location>
</feature>
<accession>A0AAV5M2S6</accession>
<name>A0AAV5M2S6_9ROSI</name>
<dbReference type="EMBL" id="BPVZ01000167">
    <property type="protein sequence ID" value="GKV43344.1"/>
    <property type="molecule type" value="Genomic_DNA"/>
</dbReference>
<sequence length="41" mass="4790">KKCRMAWKYAKAEYGSANASSDGKWHAKIEWSRTWASRTLE</sequence>
<reference evidence="1 2" key="1">
    <citation type="journal article" date="2021" name="Commun. Biol.">
        <title>The genome of Shorea leprosula (Dipterocarpaceae) highlights the ecological relevance of drought in aseasonal tropical rainforests.</title>
        <authorList>
            <person name="Ng K.K.S."/>
            <person name="Kobayashi M.J."/>
            <person name="Fawcett J.A."/>
            <person name="Hatakeyama M."/>
            <person name="Paape T."/>
            <person name="Ng C.H."/>
            <person name="Ang C.C."/>
            <person name="Tnah L.H."/>
            <person name="Lee C.T."/>
            <person name="Nishiyama T."/>
            <person name="Sese J."/>
            <person name="O'Brien M.J."/>
            <person name="Copetti D."/>
            <person name="Mohd Noor M.I."/>
            <person name="Ong R.C."/>
            <person name="Putra M."/>
            <person name="Sireger I.Z."/>
            <person name="Indrioko S."/>
            <person name="Kosugi Y."/>
            <person name="Izuno A."/>
            <person name="Isagi Y."/>
            <person name="Lee S.L."/>
            <person name="Shimizu K.K."/>
        </authorList>
    </citation>
    <scope>NUCLEOTIDE SEQUENCE [LARGE SCALE GENOMIC DNA]</scope>
    <source>
        <strain evidence="1">214</strain>
    </source>
</reference>
<organism evidence="1 2">
    <name type="scientific">Rubroshorea leprosula</name>
    <dbReference type="NCBI Taxonomy" id="152421"/>
    <lineage>
        <taxon>Eukaryota</taxon>
        <taxon>Viridiplantae</taxon>
        <taxon>Streptophyta</taxon>
        <taxon>Embryophyta</taxon>
        <taxon>Tracheophyta</taxon>
        <taxon>Spermatophyta</taxon>
        <taxon>Magnoliopsida</taxon>
        <taxon>eudicotyledons</taxon>
        <taxon>Gunneridae</taxon>
        <taxon>Pentapetalae</taxon>
        <taxon>rosids</taxon>
        <taxon>malvids</taxon>
        <taxon>Malvales</taxon>
        <taxon>Dipterocarpaceae</taxon>
        <taxon>Rubroshorea</taxon>
    </lineage>
</organism>
<evidence type="ECO:0000313" key="2">
    <source>
        <dbReference type="Proteomes" id="UP001054252"/>
    </source>
</evidence>
<proteinExistence type="predicted"/>
<dbReference type="AlphaFoldDB" id="A0AAV5M2S6"/>
<keyword evidence="2" id="KW-1185">Reference proteome</keyword>
<gene>
    <name evidence="1" type="ORF">SLEP1_g50647</name>
</gene>
<protein>
    <submittedName>
        <fullName evidence="1">Uncharacterized protein</fullName>
    </submittedName>
</protein>